<evidence type="ECO:0000259" key="15">
    <source>
        <dbReference type="Pfam" id="PF22776"/>
    </source>
</evidence>
<evidence type="ECO:0000256" key="1">
    <source>
        <dbReference type="ARBA" id="ARBA00004141"/>
    </source>
</evidence>
<dbReference type="EMBL" id="JAAGAB010000001">
    <property type="protein sequence ID" value="NDU99731.1"/>
    <property type="molecule type" value="Genomic_DNA"/>
</dbReference>
<gene>
    <name evidence="16" type="primary">trkD</name>
    <name evidence="13" type="synonym">kup</name>
    <name evidence="16" type="ORF">GZA08_01925</name>
</gene>
<organism evidence="16 17">
    <name type="scientific">Pseudoroseicyclus tamaricis</name>
    <dbReference type="NCBI Taxonomy" id="2705421"/>
    <lineage>
        <taxon>Bacteria</taxon>
        <taxon>Pseudomonadati</taxon>
        <taxon>Pseudomonadota</taxon>
        <taxon>Alphaproteobacteria</taxon>
        <taxon>Rhodobacterales</taxon>
        <taxon>Paracoccaceae</taxon>
        <taxon>Pseudoroseicyclus</taxon>
    </lineage>
</organism>
<dbReference type="Pfam" id="PF02705">
    <property type="entry name" value="K_trans"/>
    <property type="match status" value="1"/>
</dbReference>
<evidence type="ECO:0000259" key="14">
    <source>
        <dbReference type="Pfam" id="PF02705"/>
    </source>
</evidence>
<feature type="transmembrane region" description="Helical" evidence="13">
    <location>
        <begin position="438"/>
        <end position="456"/>
    </location>
</feature>
<dbReference type="RefSeq" id="WP_163889463.1">
    <property type="nucleotide sequence ID" value="NZ_JAAFYS010000001.1"/>
</dbReference>
<feature type="domain" description="K+ potassium transporter integral membrane" evidence="14">
    <location>
        <begin position="23"/>
        <end position="477"/>
    </location>
</feature>
<feature type="transmembrane region" description="Helical" evidence="13">
    <location>
        <begin position="260"/>
        <end position="283"/>
    </location>
</feature>
<keyword evidence="9 13" id="KW-0630">Potassium</keyword>
<evidence type="ECO:0000256" key="4">
    <source>
        <dbReference type="ARBA" id="ARBA00022475"/>
    </source>
</evidence>
<feature type="transmembrane region" description="Helical" evidence="13">
    <location>
        <begin position="154"/>
        <end position="171"/>
    </location>
</feature>
<dbReference type="HAMAP" id="MF_01522">
    <property type="entry name" value="Kup"/>
    <property type="match status" value="1"/>
</dbReference>
<evidence type="ECO:0000256" key="9">
    <source>
        <dbReference type="ARBA" id="ARBA00022958"/>
    </source>
</evidence>
<feature type="transmembrane region" description="Helical" evidence="13">
    <location>
        <begin position="65"/>
        <end position="86"/>
    </location>
</feature>
<dbReference type="GO" id="GO:0015293">
    <property type="term" value="F:symporter activity"/>
    <property type="evidence" value="ECO:0007669"/>
    <property type="project" value="UniProtKB-UniRule"/>
</dbReference>
<keyword evidence="7 13" id="KW-0812">Transmembrane</keyword>
<evidence type="ECO:0000256" key="11">
    <source>
        <dbReference type="ARBA" id="ARBA00023065"/>
    </source>
</evidence>
<accession>A0A6B2JWJ1</accession>
<evidence type="ECO:0000256" key="12">
    <source>
        <dbReference type="ARBA" id="ARBA00023136"/>
    </source>
</evidence>
<evidence type="ECO:0000256" key="7">
    <source>
        <dbReference type="ARBA" id="ARBA00022692"/>
    </source>
</evidence>
<comment type="catalytic activity">
    <reaction evidence="13">
        <text>K(+)(in) + H(+)(in) = K(+)(out) + H(+)(out)</text>
        <dbReference type="Rhea" id="RHEA:28490"/>
        <dbReference type="ChEBI" id="CHEBI:15378"/>
        <dbReference type="ChEBI" id="CHEBI:29103"/>
    </reaction>
</comment>
<protein>
    <recommendedName>
        <fullName evidence="13">Probable potassium transport system protein Kup</fullName>
    </recommendedName>
</protein>
<dbReference type="InterPro" id="IPR053951">
    <property type="entry name" value="K_trans_N"/>
</dbReference>
<feature type="transmembrane region" description="Helical" evidence="13">
    <location>
        <begin position="379"/>
        <end position="404"/>
    </location>
</feature>
<keyword evidence="4 13" id="KW-1003">Cell membrane</keyword>
<proteinExistence type="inferred from homology"/>
<keyword evidence="10 13" id="KW-1133">Transmembrane helix</keyword>
<evidence type="ECO:0000313" key="16">
    <source>
        <dbReference type="EMBL" id="NDU99731.1"/>
    </source>
</evidence>
<keyword evidence="17" id="KW-1185">Reference proteome</keyword>
<dbReference type="Pfam" id="PF22776">
    <property type="entry name" value="K_trans_C"/>
    <property type="match status" value="1"/>
</dbReference>
<evidence type="ECO:0000256" key="10">
    <source>
        <dbReference type="ARBA" id="ARBA00022989"/>
    </source>
</evidence>
<dbReference type="InterPro" id="IPR023051">
    <property type="entry name" value="Kup"/>
</dbReference>
<evidence type="ECO:0000256" key="13">
    <source>
        <dbReference type="HAMAP-Rule" id="MF_01522"/>
    </source>
</evidence>
<feature type="transmembrane region" description="Helical" evidence="13">
    <location>
        <begin position="183"/>
        <end position="204"/>
    </location>
</feature>
<evidence type="ECO:0000256" key="6">
    <source>
        <dbReference type="ARBA" id="ARBA00022538"/>
    </source>
</evidence>
<sequence>MSAFDAGYAGDRQPSVSGTLSLSLGSAGIVYGDIGTSPLYALRESLRAAAPADPALAAAAASANVTGVVSLLVWLLIVIVTLKYVVLMLRADNRGEGGTLSLLALCERALGRRGRWVLIAGIVGTALFFGDAMITPAISVLSATEGLTYLSPGFERWVLPAAVGILVLLFLAQRSGTARVGRWFGPIMLVWFVTLAALGLRQIIAEPRILLALNPVVGISFLLTHLGAAMPILGAVFLAVTGAEALYADMGHFGRRPIRLAWFALVLPGLMLAYLGQGALVLSRPEAAADPFFLMVPEAALPALLVLAAAATIIAAQAVITGAFSVAHQAAQLGLVPRLRARHTSETHAGQIYLPQVNLLLFLFVVLLVLTFASSERLATAYGIAVTGVMLVTSALAIVVFAHVWRWRPALLALVFGPLVALEALLLAATLTKIGDGGWLPLTVAAGLVLVMIVWAEGTRLVLVKSAGEAVPLTRLIADIEHSPRIARVRGTAVFLSAQPVAAPRALLHNLKHNGVLHERNIVVTVATADRPHVPLAEVPEVMQLSESFLRVRLTFGYMDTPNLPVALKQAVKFDVMQTSFFLNHRSFKLSPKKGLTRLRHMLFAGLYRASSSPGEYFHLPSNRVVELGQQLTL</sequence>
<feature type="transmembrane region" description="Helical" evidence="13">
    <location>
        <begin position="303"/>
        <end position="331"/>
    </location>
</feature>
<comment type="subcellular location">
    <subcellularLocation>
        <location evidence="13">Cell membrane</location>
        <topology evidence="13">Multi-pass membrane protein</topology>
    </subcellularLocation>
    <subcellularLocation>
        <location evidence="1">Membrane</location>
        <topology evidence="1">Multi-pass membrane protein</topology>
    </subcellularLocation>
</comment>
<dbReference type="InterPro" id="IPR003855">
    <property type="entry name" value="K+_transporter"/>
</dbReference>
<evidence type="ECO:0000313" key="17">
    <source>
        <dbReference type="Proteomes" id="UP000474757"/>
    </source>
</evidence>
<evidence type="ECO:0000256" key="5">
    <source>
        <dbReference type="ARBA" id="ARBA00022519"/>
    </source>
</evidence>
<feature type="transmembrane region" description="Helical" evidence="13">
    <location>
        <begin position="116"/>
        <end position="134"/>
    </location>
</feature>
<dbReference type="GO" id="GO:0015079">
    <property type="term" value="F:potassium ion transmembrane transporter activity"/>
    <property type="evidence" value="ECO:0007669"/>
    <property type="project" value="UniProtKB-UniRule"/>
</dbReference>
<dbReference type="Gene3D" id="1.20.1740.10">
    <property type="entry name" value="Amino acid/polyamine transporter I"/>
    <property type="match status" value="1"/>
</dbReference>
<feature type="transmembrane region" description="Helical" evidence="13">
    <location>
        <begin position="411"/>
        <end position="432"/>
    </location>
</feature>
<keyword evidence="3 13" id="KW-0813">Transport</keyword>
<keyword evidence="6 13" id="KW-0633">Potassium transport</keyword>
<dbReference type="PANTHER" id="PTHR30540">
    <property type="entry name" value="OSMOTIC STRESS POTASSIUM TRANSPORTER"/>
    <property type="match status" value="1"/>
</dbReference>
<evidence type="ECO:0000256" key="2">
    <source>
        <dbReference type="ARBA" id="ARBA00007019"/>
    </source>
</evidence>
<comment type="similarity">
    <text evidence="2 13">Belongs to the HAK/KUP transporter (TC 2.A.72) family.</text>
</comment>
<dbReference type="PANTHER" id="PTHR30540:SF79">
    <property type="entry name" value="LOW AFFINITY POTASSIUM TRANSPORT SYSTEM PROTEIN KUP"/>
    <property type="match status" value="1"/>
</dbReference>
<keyword evidence="5" id="KW-0997">Cell inner membrane</keyword>
<evidence type="ECO:0000256" key="3">
    <source>
        <dbReference type="ARBA" id="ARBA00022448"/>
    </source>
</evidence>
<feature type="transmembrane region" description="Helical" evidence="13">
    <location>
        <begin position="352"/>
        <end position="373"/>
    </location>
</feature>
<dbReference type="AlphaFoldDB" id="A0A6B2JWJ1"/>
<dbReference type="Proteomes" id="UP000474757">
    <property type="component" value="Unassembled WGS sequence"/>
</dbReference>
<keyword evidence="11 13" id="KW-0406">Ion transport</keyword>
<dbReference type="GO" id="GO:0005886">
    <property type="term" value="C:plasma membrane"/>
    <property type="evidence" value="ECO:0007669"/>
    <property type="project" value="UniProtKB-SubCell"/>
</dbReference>
<evidence type="ECO:0000256" key="8">
    <source>
        <dbReference type="ARBA" id="ARBA00022847"/>
    </source>
</evidence>
<dbReference type="InterPro" id="IPR053952">
    <property type="entry name" value="K_trans_C"/>
</dbReference>
<keyword evidence="8 13" id="KW-0769">Symport</keyword>
<comment type="function">
    <text evidence="13">Transport of potassium into the cell. Likely operates as a K(+):H(+) symporter.</text>
</comment>
<keyword evidence="12 13" id="KW-0472">Membrane</keyword>
<feature type="domain" description="K+ potassium transporter C-terminal" evidence="15">
    <location>
        <begin position="491"/>
        <end position="633"/>
    </location>
</feature>
<name>A0A6B2JWJ1_9RHOB</name>
<comment type="caution">
    <text evidence="16">The sequence shown here is derived from an EMBL/GenBank/DDBJ whole genome shotgun (WGS) entry which is preliminary data.</text>
</comment>
<feature type="transmembrane region" description="Helical" evidence="13">
    <location>
        <begin position="216"/>
        <end position="240"/>
    </location>
</feature>
<reference evidence="16 17" key="1">
    <citation type="submission" date="2020-02" db="EMBL/GenBank/DDBJ databases">
        <title>Pseudoroseicyclus tamarix, sp. nov., isolated from offshore sediment of a Tamarix chinensis forest.</title>
        <authorList>
            <person name="Gai Y."/>
        </authorList>
    </citation>
    <scope>NUCLEOTIDE SEQUENCE [LARGE SCALE GENOMIC DNA]</scope>
    <source>
        <strain evidence="16 17">CLL3-39</strain>
    </source>
</reference>